<reference evidence="8 9" key="1">
    <citation type="submission" date="2016-03" db="EMBL/GenBank/DDBJ databases">
        <authorList>
            <person name="Ploux O."/>
        </authorList>
    </citation>
    <scope>NUCLEOTIDE SEQUENCE [LARGE SCALE GENOMIC DNA]</scope>
    <source>
        <strain evidence="8 9">URUG2</strain>
    </source>
</reference>
<comment type="cofactor">
    <cofactor evidence="1 6">
        <name>heme</name>
        <dbReference type="ChEBI" id="CHEBI:30413"/>
    </cofactor>
</comment>
<feature type="binding site" description="axial binding residue" evidence="6">
    <location>
        <position position="458"/>
    </location>
    <ligand>
        <name>heme</name>
        <dbReference type="ChEBI" id="CHEBI:30413"/>
    </ligand>
    <ligandPart>
        <name>Fe</name>
        <dbReference type="ChEBI" id="CHEBI:18248"/>
    </ligandPart>
</feature>
<keyword evidence="5 7" id="KW-0503">Monooxygenase</keyword>
<dbReference type="STRING" id="112498.A0A2D3UNL2"/>
<dbReference type="InterPro" id="IPR036396">
    <property type="entry name" value="Cyt_P450_sf"/>
</dbReference>
<dbReference type="PANTHER" id="PTHR24303:SF31">
    <property type="entry name" value="CYTOCHROME P450 307A1-RELATED"/>
    <property type="match status" value="1"/>
</dbReference>
<dbReference type="PANTHER" id="PTHR24303">
    <property type="entry name" value="HEME-BINDING MONOOXYGENASE FAMILY"/>
    <property type="match status" value="1"/>
</dbReference>
<sequence length="510" mass="57447">MPTPVTTLLIVTVIILGTSLAVAALVELFRPGKAPQLIIDQLSVVLDIYLRWRYPILHKTRRVQLPSCSYRWPNGQGDTGKFMDGIQNSAKWEEQYGSVYRLWSGFSSEIVLTQPHQLRSIFKDSDRHAKAPANNSGHYMNELLGKCVGLISGRQWRSVRSVVEPPFSHQAVMTTVTMVEQHVVRHFRSLRGGGNLSRGLIHPAQDLKMLPFWVVCEMFYGPLPADLTQLLEELAPLRERLFQYVVEGGLQRFWLSRYLPTKANADLKYFQQQWRSFNDAAQRHALSSNPTAPIVSMYAAVQAGQLSSEQLLQTLDESLYANLDVTTGGLSWNLVFLAAHPEIQESVRVEIAAAADSGELHAYLLDSSTLLAACIMESSRLKPLAAFSVPQAAPTDREVDGYIIPAGTSFVIDAYALNVRNQAWSPDNTTYRPTRFVGVRNSDLRYLFWRFGFGARQCMGKHAADLIIRQAIVHLVQNYDLALQDSAAWTRDPKTWITHPDFELLCTERE</sequence>
<keyword evidence="9" id="KW-1185">Reference proteome</keyword>
<dbReference type="InterPro" id="IPR001128">
    <property type="entry name" value="Cyt_P450"/>
</dbReference>
<evidence type="ECO:0000256" key="7">
    <source>
        <dbReference type="RuleBase" id="RU000461"/>
    </source>
</evidence>
<evidence type="ECO:0000256" key="1">
    <source>
        <dbReference type="ARBA" id="ARBA00001971"/>
    </source>
</evidence>
<gene>
    <name evidence="8" type="ORF">RCC_12009</name>
</gene>
<evidence type="ECO:0000256" key="6">
    <source>
        <dbReference type="PIRSR" id="PIRSR602401-1"/>
    </source>
</evidence>
<dbReference type="Proteomes" id="UP000225277">
    <property type="component" value="Unassembled WGS sequence"/>
</dbReference>
<dbReference type="RefSeq" id="XP_023623404.1">
    <property type="nucleotide sequence ID" value="XM_023767636.1"/>
</dbReference>
<keyword evidence="2 6" id="KW-0479">Metal-binding</keyword>
<dbReference type="OrthoDB" id="3650045at2759"/>
<proteinExistence type="inferred from homology"/>
<dbReference type="EMBL" id="FJUY01000002">
    <property type="protein sequence ID" value="CZT16511.1"/>
    <property type="molecule type" value="Genomic_DNA"/>
</dbReference>
<organism evidence="8 9">
    <name type="scientific">Ramularia collo-cygni</name>
    <dbReference type="NCBI Taxonomy" id="112498"/>
    <lineage>
        <taxon>Eukaryota</taxon>
        <taxon>Fungi</taxon>
        <taxon>Dikarya</taxon>
        <taxon>Ascomycota</taxon>
        <taxon>Pezizomycotina</taxon>
        <taxon>Dothideomycetes</taxon>
        <taxon>Dothideomycetidae</taxon>
        <taxon>Mycosphaerellales</taxon>
        <taxon>Mycosphaerellaceae</taxon>
        <taxon>Ramularia</taxon>
    </lineage>
</organism>
<dbReference type="GO" id="GO:0005506">
    <property type="term" value="F:iron ion binding"/>
    <property type="evidence" value="ECO:0007669"/>
    <property type="project" value="InterPro"/>
</dbReference>
<evidence type="ECO:0000256" key="2">
    <source>
        <dbReference type="ARBA" id="ARBA00022723"/>
    </source>
</evidence>
<evidence type="ECO:0000256" key="3">
    <source>
        <dbReference type="ARBA" id="ARBA00023002"/>
    </source>
</evidence>
<dbReference type="GO" id="GO:0004497">
    <property type="term" value="F:monooxygenase activity"/>
    <property type="evidence" value="ECO:0007669"/>
    <property type="project" value="UniProtKB-KW"/>
</dbReference>
<dbReference type="GeneID" id="35606571"/>
<dbReference type="PROSITE" id="PS00086">
    <property type="entry name" value="CYTOCHROME_P450"/>
    <property type="match status" value="1"/>
</dbReference>
<name>A0A2D3UNL2_9PEZI</name>
<dbReference type="PRINTS" id="PR00463">
    <property type="entry name" value="EP450I"/>
</dbReference>
<dbReference type="InterPro" id="IPR002401">
    <property type="entry name" value="Cyt_P450_E_grp-I"/>
</dbReference>
<dbReference type="AlphaFoldDB" id="A0A2D3UNL2"/>
<dbReference type="Pfam" id="PF00067">
    <property type="entry name" value="p450"/>
    <property type="match status" value="1"/>
</dbReference>
<dbReference type="CDD" id="cd20615">
    <property type="entry name" value="CYP_GliC-like"/>
    <property type="match status" value="1"/>
</dbReference>
<dbReference type="InterPro" id="IPR017972">
    <property type="entry name" value="Cyt_P450_CS"/>
</dbReference>
<evidence type="ECO:0000313" key="8">
    <source>
        <dbReference type="EMBL" id="CZT16511.1"/>
    </source>
</evidence>
<keyword evidence="6 7" id="KW-0349">Heme</keyword>
<keyword evidence="4 6" id="KW-0408">Iron</keyword>
<evidence type="ECO:0000256" key="4">
    <source>
        <dbReference type="ARBA" id="ARBA00023004"/>
    </source>
</evidence>
<dbReference type="SUPFAM" id="SSF48264">
    <property type="entry name" value="Cytochrome P450"/>
    <property type="match status" value="1"/>
</dbReference>
<evidence type="ECO:0000313" key="9">
    <source>
        <dbReference type="Proteomes" id="UP000225277"/>
    </source>
</evidence>
<accession>A0A2D3UNL2</accession>
<dbReference type="GO" id="GO:0020037">
    <property type="term" value="F:heme binding"/>
    <property type="evidence" value="ECO:0007669"/>
    <property type="project" value="InterPro"/>
</dbReference>
<evidence type="ECO:0000256" key="5">
    <source>
        <dbReference type="ARBA" id="ARBA00023033"/>
    </source>
</evidence>
<dbReference type="GO" id="GO:0016705">
    <property type="term" value="F:oxidoreductase activity, acting on paired donors, with incorporation or reduction of molecular oxygen"/>
    <property type="evidence" value="ECO:0007669"/>
    <property type="project" value="InterPro"/>
</dbReference>
<dbReference type="Gene3D" id="1.10.630.10">
    <property type="entry name" value="Cytochrome P450"/>
    <property type="match status" value="1"/>
</dbReference>
<comment type="similarity">
    <text evidence="7">Belongs to the cytochrome P450 family.</text>
</comment>
<keyword evidence="3 7" id="KW-0560">Oxidoreductase</keyword>
<dbReference type="PRINTS" id="PR00385">
    <property type="entry name" value="P450"/>
</dbReference>
<protein>
    <submittedName>
        <fullName evidence="8">Related to trichodiene oxygenase cytochrome P450</fullName>
    </submittedName>
</protein>